<name>A0A6L2PK36_COPFO</name>
<gene>
    <name evidence="1" type="ORF">Cfor_06482</name>
</gene>
<keyword evidence="2" id="KW-1185">Reference proteome</keyword>
<organism evidence="1 2">
    <name type="scientific">Coptotermes formosanus</name>
    <name type="common">Formosan subterranean termite</name>
    <dbReference type="NCBI Taxonomy" id="36987"/>
    <lineage>
        <taxon>Eukaryota</taxon>
        <taxon>Metazoa</taxon>
        <taxon>Ecdysozoa</taxon>
        <taxon>Arthropoda</taxon>
        <taxon>Hexapoda</taxon>
        <taxon>Insecta</taxon>
        <taxon>Pterygota</taxon>
        <taxon>Neoptera</taxon>
        <taxon>Polyneoptera</taxon>
        <taxon>Dictyoptera</taxon>
        <taxon>Blattodea</taxon>
        <taxon>Blattoidea</taxon>
        <taxon>Termitoidae</taxon>
        <taxon>Rhinotermitidae</taxon>
        <taxon>Coptotermes</taxon>
    </lineage>
</organism>
<proteinExistence type="predicted"/>
<comment type="caution">
    <text evidence="1">The sequence shown here is derived from an EMBL/GenBank/DDBJ whole genome shotgun (WGS) entry which is preliminary data.</text>
</comment>
<accession>A0A6L2PK36</accession>
<sequence length="135" mass="15371">GRGVENFCGDVIGNNLLFKPDVFHPERFMEALKLHYNITGVWGNLHHTGCITLIEGRNSNDYPETQAHVLERCTRNRASRISRHDSIIGAVLDKIRNNCIQVCHEQSFKISEDHQLRPDLVAILGDVAYIIDFTM</sequence>
<dbReference type="AlphaFoldDB" id="A0A6L2PK36"/>
<protein>
    <submittedName>
        <fullName evidence="1">Uncharacterized protein</fullName>
    </submittedName>
</protein>
<dbReference type="Proteomes" id="UP000502823">
    <property type="component" value="Unassembled WGS sequence"/>
</dbReference>
<dbReference type="InParanoid" id="A0A6L2PK36"/>
<feature type="non-terminal residue" evidence="1">
    <location>
        <position position="1"/>
    </location>
</feature>
<evidence type="ECO:0000313" key="1">
    <source>
        <dbReference type="EMBL" id="GFG32726.1"/>
    </source>
</evidence>
<evidence type="ECO:0000313" key="2">
    <source>
        <dbReference type="Proteomes" id="UP000502823"/>
    </source>
</evidence>
<dbReference type="EMBL" id="BLKM01008175">
    <property type="protein sequence ID" value="GFG32726.1"/>
    <property type="molecule type" value="Genomic_DNA"/>
</dbReference>
<reference evidence="2" key="1">
    <citation type="submission" date="2020-01" db="EMBL/GenBank/DDBJ databases">
        <title>Draft genome sequence of the Termite Coptotermes fromosanus.</title>
        <authorList>
            <person name="Itakura S."/>
            <person name="Yosikawa Y."/>
            <person name="Umezawa K."/>
        </authorList>
    </citation>
    <scope>NUCLEOTIDE SEQUENCE [LARGE SCALE GENOMIC DNA]</scope>
</reference>